<dbReference type="AlphaFoldDB" id="A0A9K3M1M0"/>
<gene>
    <name evidence="3" type="ORF">IV203_019826</name>
    <name evidence="2" type="ORF">IV203_020395</name>
</gene>
<dbReference type="EMBL" id="JAGRRH010000080">
    <property type="protein sequence ID" value="KAG7337571.1"/>
    <property type="molecule type" value="Genomic_DNA"/>
</dbReference>
<accession>A0A9K3M1M0</accession>
<evidence type="ECO:0000313" key="4">
    <source>
        <dbReference type="Proteomes" id="UP000693970"/>
    </source>
</evidence>
<proteinExistence type="predicted"/>
<comment type="caution">
    <text evidence="3">The sequence shown here is derived from an EMBL/GenBank/DDBJ whole genome shotgun (WGS) entry which is preliminary data.</text>
</comment>
<evidence type="ECO:0000313" key="2">
    <source>
        <dbReference type="EMBL" id="KAG7337571.1"/>
    </source>
</evidence>
<name>A0A9K3M1M0_9STRA</name>
<organism evidence="3 4">
    <name type="scientific">Nitzschia inconspicua</name>
    <dbReference type="NCBI Taxonomy" id="303405"/>
    <lineage>
        <taxon>Eukaryota</taxon>
        <taxon>Sar</taxon>
        <taxon>Stramenopiles</taxon>
        <taxon>Ochrophyta</taxon>
        <taxon>Bacillariophyta</taxon>
        <taxon>Bacillariophyceae</taxon>
        <taxon>Bacillariophycidae</taxon>
        <taxon>Bacillariales</taxon>
        <taxon>Bacillariaceae</taxon>
        <taxon>Nitzschia</taxon>
    </lineage>
</organism>
<reference evidence="3" key="2">
    <citation type="submission" date="2021-04" db="EMBL/GenBank/DDBJ databases">
        <authorList>
            <person name="Podell S."/>
        </authorList>
    </citation>
    <scope>NUCLEOTIDE SEQUENCE</scope>
    <source>
        <strain evidence="3">Hildebrandi</strain>
    </source>
</reference>
<keyword evidence="4" id="KW-1185">Reference proteome</keyword>
<reference evidence="3" key="1">
    <citation type="journal article" date="2021" name="Sci. Rep.">
        <title>Diploid genomic architecture of Nitzschia inconspicua, an elite biomass production diatom.</title>
        <authorList>
            <person name="Oliver A."/>
            <person name="Podell S."/>
            <person name="Pinowska A."/>
            <person name="Traller J.C."/>
            <person name="Smith S.R."/>
            <person name="McClure R."/>
            <person name="Beliaev A."/>
            <person name="Bohutskyi P."/>
            <person name="Hill E.A."/>
            <person name="Rabines A."/>
            <person name="Zheng H."/>
            <person name="Allen L.Z."/>
            <person name="Kuo A."/>
            <person name="Grigoriev I.V."/>
            <person name="Allen A.E."/>
            <person name="Hazlebeck D."/>
            <person name="Allen E.E."/>
        </authorList>
    </citation>
    <scope>NUCLEOTIDE SEQUENCE</scope>
    <source>
        <strain evidence="3">Hildebrandi</strain>
    </source>
</reference>
<dbReference type="Proteomes" id="UP000693970">
    <property type="component" value="Unassembled WGS sequence"/>
</dbReference>
<protein>
    <submittedName>
        <fullName evidence="3">Uncharacterized protein</fullName>
    </submittedName>
</protein>
<feature type="region of interest" description="Disordered" evidence="1">
    <location>
        <begin position="138"/>
        <end position="179"/>
    </location>
</feature>
<dbReference type="EMBL" id="JAGRRH010000004">
    <property type="protein sequence ID" value="KAG7371256.1"/>
    <property type="molecule type" value="Genomic_DNA"/>
</dbReference>
<feature type="compositionally biased region" description="Low complexity" evidence="1">
    <location>
        <begin position="143"/>
        <end position="170"/>
    </location>
</feature>
<evidence type="ECO:0000256" key="1">
    <source>
        <dbReference type="SAM" id="MobiDB-lite"/>
    </source>
</evidence>
<sequence>MWDHCYKEWKTRNSARHGKDVEDKAQRRLETAHRGIPDLYDLKPRCSLQAQQHYFYPTVEDHFRRDTDARSLENWLETYQPMIMQNIRHRRNNSDRRLRQIDDVFHLIRTVPTRDPTPTMAPRQRTPTLTTRPINTYFRPHRITSPTPILETPTTTARTTSTSNNPTTTAPRPPSYQSTNKQTYKRINMPFPISHHLLFTQMNFSSSRRRFYYHYYIPGAISGHSLQCLALRGPAGESTS</sequence>
<evidence type="ECO:0000313" key="3">
    <source>
        <dbReference type="EMBL" id="KAG7371256.1"/>
    </source>
</evidence>